<dbReference type="AlphaFoldDB" id="A0A1N7RIB4"/>
<sequence length="176" mass="19249">MRTIPDTEPARVERSAAVRKAWATRRAAAVSIGRSAAACKAWETRRAAIVPVGERADYLRRLRASMRGAIRFARGRQEKRAAEGRPVVTVTLDELIVKLAAQDYRCAISGLPFYVDDADHFGPACPSLDRLDTDGDYSDANLRVVYLGLNSLRGRGSDADVLRIARAVVGKARQAP</sequence>
<dbReference type="EMBL" id="CYGX02000001">
    <property type="protein sequence ID" value="SIT34856.1"/>
    <property type="molecule type" value="Genomic_DNA"/>
</dbReference>
<protein>
    <submittedName>
        <fullName evidence="1">Uncharacterized protein</fullName>
    </submittedName>
</protein>
<proteinExistence type="predicted"/>
<reference evidence="1 2" key="1">
    <citation type="submission" date="2016-12" db="EMBL/GenBank/DDBJ databases">
        <authorList>
            <person name="Song W.-J."/>
            <person name="Kurnit D.M."/>
        </authorList>
    </citation>
    <scope>NUCLEOTIDE SEQUENCE [LARGE SCALE GENOMIC DNA]</scope>
    <source>
        <strain evidence="1 2">STM7296</strain>
    </source>
</reference>
<keyword evidence="2" id="KW-1185">Reference proteome</keyword>
<organism evidence="1 2">
    <name type="scientific">Paraburkholderia ribeironis</name>
    <dbReference type="NCBI Taxonomy" id="1247936"/>
    <lineage>
        <taxon>Bacteria</taxon>
        <taxon>Pseudomonadati</taxon>
        <taxon>Pseudomonadota</taxon>
        <taxon>Betaproteobacteria</taxon>
        <taxon>Burkholderiales</taxon>
        <taxon>Burkholderiaceae</taxon>
        <taxon>Paraburkholderia</taxon>
    </lineage>
</organism>
<evidence type="ECO:0000313" key="1">
    <source>
        <dbReference type="EMBL" id="SIT34856.1"/>
    </source>
</evidence>
<name>A0A1N7RIB4_9BURK</name>
<evidence type="ECO:0000313" key="2">
    <source>
        <dbReference type="Proteomes" id="UP000187012"/>
    </source>
</evidence>
<gene>
    <name evidence="1" type="ORF">BN2475_10012</name>
</gene>
<accession>A0A1N7RIB4</accession>
<dbReference type="Proteomes" id="UP000187012">
    <property type="component" value="Unassembled WGS sequence"/>
</dbReference>